<dbReference type="PROSITE" id="PS00284">
    <property type="entry name" value="SERPIN"/>
    <property type="match status" value="1"/>
</dbReference>
<dbReference type="InterPro" id="IPR036186">
    <property type="entry name" value="Serpin_sf"/>
</dbReference>
<feature type="domain" description="Serpin" evidence="2">
    <location>
        <begin position="50"/>
        <end position="404"/>
    </location>
</feature>
<organism evidence="3 4">
    <name type="scientific">Polaribacter glomeratus</name>
    <dbReference type="NCBI Taxonomy" id="102"/>
    <lineage>
        <taxon>Bacteria</taxon>
        <taxon>Pseudomonadati</taxon>
        <taxon>Bacteroidota</taxon>
        <taxon>Flavobacteriia</taxon>
        <taxon>Flavobacteriales</taxon>
        <taxon>Flavobacteriaceae</taxon>
    </lineage>
</organism>
<dbReference type="EMBL" id="MSCM01000002">
    <property type="protein sequence ID" value="PQJ76841.1"/>
    <property type="molecule type" value="Genomic_DNA"/>
</dbReference>
<dbReference type="Gene3D" id="2.30.39.10">
    <property type="entry name" value="Alpha-1-antitrypsin, domain 1"/>
    <property type="match status" value="1"/>
</dbReference>
<dbReference type="InterPro" id="IPR042185">
    <property type="entry name" value="Serpin_sf_2"/>
</dbReference>
<evidence type="ECO:0000256" key="1">
    <source>
        <dbReference type="RuleBase" id="RU000411"/>
    </source>
</evidence>
<dbReference type="InterPro" id="IPR023795">
    <property type="entry name" value="Serpin_CS"/>
</dbReference>
<dbReference type="SMART" id="SM00093">
    <property type="entry name" value="SERPIN"/>
    <property type="match status" value="1"/>
</dbReference>
<comment type="similarity">
    <text evidence="1">Belongs to the serpin family.</text>
</comment>
<dbReference type="InterPro" id="IPR023796">
    <property type="entry name" value="Serpin_dom"/>
</dbReference>
<dbReference type="GO" id="GO:0005615">
    <property type="term" value="C:extracellular space"/>
    <property type="evidence" value="ECO:0007669"/>
    <property type="project" value="InterPro"/>
</dbReference>
<proteinExistence type="inferred from homology"/>
<dbReference type="RefSeq" id="WP_105022158.1">
    <property type="nucleotide sequence ID" value="NZ_MSCM01000002.1"/>
</dbReference>
<dbReference type="CDD" id="cd19588">
    <property type="entry name" value="serpin_miropin-like"/>
    <property type="match status" value="1"/>
</dbReference>
<dbReference type="InterPro" id="IPR042178">
    <property type="entry name" value="Serpin_sf_1"/>
</dbReference>
<dbReference type="Gene3D" id="3.30.497.10">
    <property type="entry name" value="Antithrombin, subunit I, domain 2"/>
    <property type="match status" value="1"/>
</dbReference>
<dbReference type="Pfam" id="PF00079">
    <property type="entry name" value="Serpin"/>
    <property type="match status" value="1"/>
</dbReference>
<dbReference type="InterPro" id="IPR000215">
    <property type="entry name" value="Serpin_fam"/>
</dbReference>
<dbReference type="PROSITE" id="PS51257">
    <property type="entry name" value="PROKAR_LIPOPROTEIN"/>
    <property type="match status" value="1"/>
</dbReference>
<comment type="caution">
    <text evidence="3">The sequence shown here is derived from an EMBL/GenBank/DDBJ whole genome shotgun (WGS) entry which is preliminary data.</text>
</comment>
<dbReference type="GO" id="GO:0004867">
    <property type="term" value="F:serine-type endopeptidase inhibitor activity"/>
    <property type="evidence" value="ECO:0007669"/>
    <property type="project" value="InterPro"/>
</dbReference>
<reference evidence="3 4" key="1">
    <citation type="submission" date="2016-12" db="EMBL/GenBank/DDBJ databases">
        <title>Trade-off between light-utilization and light-protection in marine flavobacteria.</title>
        <authorList>
            <person name="Kumagai Y."/>
            <person name="Yoshizawa S."/>
            <person name="Kogure K."/>
            <person name="Iwasaki W."/>
        </authorList>
    </citation>
    <scope>NUCLEOTIDE SEQUENCE [LARGE SCALE GENOMIC DNA]</scope>
    <source>
        <strain evidence="3 4">ATCC 43844</strain>
    </source>
</reference>
<name>A0A2S7WHQ6_9FLAO</name>
<gene>
    <name evidence="3" type="ORF">BTO16_13300</name>
</gene>
<dbReference type="PANTHER" id="PTHR11461:SF211">
    <property type="entry name" value="GH10112P-RELATED"/>
    <property type="match status" value="1"/>
</dbReference>
<dbReference type="PANTHER" id="PTHR11461">
    <property type="entry name" value="SERINE PROTEASE INHIBITOR, SERPIN"/>
    <property type="match status" value="1"/>
</dbReference>
<evidence type="ECO:0000259" key="2">
    <source>
        <dbReference type="SMART" id="SM00093"/>
    </source>
</evidence>
<protein>
    <recommendedName>
        <fullName evidence="2">Serpin domain-containing protein</fullName>
    </recommendedName>
</protein>
<dbReference type="AlphaFoldDB" id="A0A2S7WHQ6"/>
<dbReference type="Proteomes" id="UP000239068">
    <property type="component" value="Unassembled WGS sequence"/>
</dbReference>
<dbReference type="SUPFAM" id="SSF56574">
    <property type="entry name" value="Serpins"/>
    <property type="match status" value="1"/>
</dbReference>
<dbReference type="OrthoDB" id="9764871at2"/>
<evidence type="ECO:0000313" key="3">
    <source>
        <dbReference type="EMBL" id="PQJ76841.1"/>
    </source>
</evidence>
<evidence type="ECO:0000313" key="4">
    <source>
        <dbReference type="Proteomes" id="UP000239068"/>
    </source>
</evidence>
<keyword evidence="4" id="KW-1185">Reference proteome</keyword>
<sequence>MINKGNLILIKLLCIVFVFQSCTSNIEEEKKFDTVTNGETFIKANNKFAFDIFKKVSNLETKENTMISPVSLSLALAMTYNGSEGVTKAAFENTLNYSNFDAAEINTINKEIIHHLASSSSGSLFEIANSIWVKKEFLVKEDFLDVNKNFYNAEVRNLDFSDINSLNIINDWVSDKTNQKIPKILEKINSLDVMFLINALYFKSDWKYTFNVKDTEDAPFYGENSTQSVKMMNLTNDLSFYENEHFMAVKLPYKNDKYTMTLFLPNESKTTSDILEVLNIEKWYAWNTLFSTKEVVLKMPKFKFSYEKLLNNSLIDLGLGNAFSADANFKGISNENLSVSFVIQKTFIEVNEKGTEAAAVTAVGISTTSIDPSKKVMTLNKPFLFSITENETGSICFIGKIGMPKNDN</sequence>
<accession>A0A2S7WHQ6</accession>